<keyword evidence="7" id="KW-1015">Disulfide bond</keyword>
<keyword evidence="3" id="KW-0430">Lectin</keyword>
<evidence type="ECO:0000256" key="7">
    <source>
        <dbReference type="ARBA" id="ARBA00023157"/>
    </source>
</evidence>
<reference evidence="12" key="2">
    <citation type="submission" date="2025-09" db="UniProtKB">
        <authorList>
            <consortium name="Ensembl"/>
        </authorList>
    </citation>
    <scope>IDENTIFICATION</scope>
</reference>
<dbReference type="PROSITE" id="PS50835">
    <property type="entry name" value="IG_LIKE"/>
    <property type="match status" value="3"/>
</dbReference>
<dbReference type="InterPro" id="IPR051036">
    <property type="entry name" value="SIGLEC"/>
</dbReference>
<comment type="similarity">
    <text evidence="8">Belongs to the immunoglobulin superfamily. SIGLEC (sialic acid binding Ig-like lectin) family.</text>
</comment>
<evidence type="ECO:0000256" key="10">
    <source>
        <dbReference type="SAM" id="SignalP"/>
    </source>
</evidence>
<keyword evidence="6 9" id="KW-0472">Membrane</keyword>
<dbReference type="InterPro" id="IPR013106">
    <property type="entry name" value="Ig_V-set"/>
</dbReference>
<keyword evidence="2 9" id="KW-0812">Transmembrane</keyword>
<feature type="domain" description="Ig-like" evidence="11">
    <location>
        <begin position="377"/>
        <end position="456"/>
    </location>
</feature>
<keyword evidence="13" id="KW-1185">Reference proteome</keyword>
<dbReference type="GO" id="GO:0033691">
    <property type="term" value="F:sialic acid binding"/>
    <property type="evidence" value="ECO:0007669"/>
    <property type="project" value="TreeGrafter"/>
</dbReference>
<dbReference type="InterPro" id="IPR003598">
    <property type="entry name" value="Ig_sub2"/>
</dbReference>
<dbReference type="GO" id="GO:0005886">
    <property type="term" value="C:plasma membrane"/>
    <property type="evidence" value="ECO:0007669"/>
    <property type="project" value="TreeGrafter"/>
</dbReference>
<dbReference type="GO" id="GO:0030246">
    <property type="term" value="F:carbohydrate binding"/>
    <property type="evidence" value="ECO:0007669"/>
    <property type="project" value="UniProtKB-KW"/>
</dbReference>
<reference evidence="12" key="1">
    <citation type="submission" date="2025-08" db="UniProtKB">
        <authorList>
            <consortium name="Ensembl"/>
        </authorList>
    </citation>
    <scope>IDENTIFICATION</scope>
</reference>
<feature type="chain" id="PRO_5018714241" description="Ig-like domain-containing protein" evidence="10">
    <location>
        <begin position="19"/>
        <end position="623"/>
    </location>
</feature>
<comment type="subcellular location">
    <subcellularLocation>
        <location evidence="1">Membrane</location>
        <topology evidence="1">Single-pass type I membrane protein</topology>
    </subcellularLocation>
</comment>
<evidence type="ECO:0000256" key="2">
    <source>
        <dbReference type="ARBA" id="ARBA00022692"/>
    </source>
</evidence>
<dbReference type="SMART" id="SM00409">
    <property type="entry name" value="IG"/>
    <property type="match status" value="4"/>
</dbReference>
<dbReference type="Pfam" id="PF07686">
    <property type="entry name" value="V-set"/>
    <property type="match status" value="1"/>
</dbReference>
<evidence type="ECO:0000313" key="12">
    <source>
        <dbReference type="Ensembl" id="ENSLBEP00000004675.1"/>
    </source>
</evidence>
<keyword evidence="10" id="KW-0732">Signal</keyword>
<evidence type="ECO:0000256" key="4">
    <source>
        <dbReference type="ARBA" id="ARBA00022889"/>
    </source>
</evidence>
<name>A0A3Q3EB67_9LABR</name>
<dbReference type="GO" id="GO:0007155">
    <property type="term" value="P:cell adhesion"/>
    <property type="evidence" value="ECO:0007669"/>
    <property type="project" value="UniProtKB-KW"/>
</dbReference>
<dbReference type="InterPro" id="IPR013162">
    <property type="entry name" value="CD80_C2-set"/>
</dbReference>
<dbReference type="Ensembl" id="ENSLBET00000004929.1">
    <property type="protein sequence ID" value="ENSLBEP00000004675.1"/>
    <property type="gene ID" value="ENSLBEG00000003614.1"/>
</dbReference>
<dbReference type="SUPFAM" id="SSF48726">
    <property type="entry name" value="Immunoglobulin"/>
    <property type="match status" value="4"/>
</dbReference>
<protein>
    <recommendedName>
        <fullName evidence="11">Ig-like domain-containing protein</fullName>
    </recommendedName>
</protein>
<keyword evidence="4" id="KW-0130">Cell adhesion</keyword>
<dbReference type="Gene3D" id="2.60.40.10">
    <property type="entry name" value="Immunoglobulins"/>
    <property type="match status" value="5"/>
</dbReference>
<evidence type="ECO:0000256" key="9">
    <source>
        <dbReference type="SAM" id="Phobius"/>
    </source>
</evidence>
<feature type="transmembrane region" description="Helical" evidence="9">
    <location>
        <begin position="565"/>
        <end position="584"/>
    </location>
</feature>
<feature type="domain" description="Ig-like" evidence="11">
    <location>
        <begin position="161"/>
        <end position="259"/>
    </location>
</feature>
<dbReference type="InterPro" id="IPR013783">
    <property type="entry name" value="Ig-like_fold"/>
</dbReference>
<dbReference type="InterPro" id="IPR007110">
    <property type="entry name" value="Ig-like_dom"/>
</dbReference>
<feature type="signal peptide" evidence="10">
    <location>
        <begin position="1"/>
        <end position="18"/>
    </location>
</feature>
<evidence type="ECO:0000256" key="3">
    <source>
        <dbReference type="ARBA" id="ARBA00022734"/>
    </source>
</evidence>
<dbReference type="PANTHER" id="PTHR12035:SF128">
    <property type="entry name" value="BRANCHED CHAIN KETO ACID DEHYDROGENASE E1 SUBUNIT BETA,-LIKE-RELATED"/>
    <property type="match status" value="1"/>
</dbReference>
<evidence type="ECO:0000259" key="11">
    <source>
        <dbReference type="PROSITE" id="PS50835"/>
    </source>
</evidence>
<dbReference type="GeneTree" id="ENSGT01150000286924"/>
<dbReference type="CDD" id="cd00096">
    <property type="entry name" value="Ig"/>
    <property type="match status" value="1"/>
</dbReference>
<dbReference type="STRING" id="56723.ENSLBEP00000004675"/>
<dbReference type="InParanoid" id="A0A3Q3EB67"/>
<dbReference type="InterPro" id="IPR036179">
    <property type="entry name" value="Ig-like_dom_sf"/>
</dbReference>
<evidence type="ECO:0000256" key="1">
    <source>
        <dbReference type="ARBA" id="ARBA00004479"/>
    </source>
</evidence>
<evidence type="ECO:0000256" key="5">
    <source>
        <dbReference type="ARBA" id="ARBA00022989"/>
    </source>
</evidence>
<accession>A0A3Q3EB67</accession>
<dbReference type="InterPro" id="IPR003599">
    <property type="entry name" value="Ig_sub"/>
</dbReference>
<dbReference type="PANTHER" id="PTHR12035">
    <property type="entry name" value="SIALIC ACID BINDING IMMUNOGLOBULIN-LIKE LECTIN"/>
    <property type="match status" value="1"/>
</dbReference>
<evidence type="ECO:0000313" key="13">
    <source>
        <dbReference type="Proteomes" id="UP000261660"/>
    </source>
</evidence>
<proteinExistence type="inferred from homology"/>
<dbReference type="Proteomes" id="UP000261660">
    <property type="component" value="Unplaced"/>
</dbReference>
<evidence type="ECO:0000256" key="8">
    <source>
        <dbReference type="ARBA" id="ARBA00038361"/>
    </source>
</evidence>
<sequence>MFVLMWSTLLFSVWGSNADVGTSLERREFCQDNFCITLIDGQITAEAGLCVVIPCSFTISYWFSPKGLVWFKCETVQRCGDSDVILSRNNQKIQPGFKGRVSLLEPNLSQRNCSIIINDLTASDSGSYQLKVNLFTSSGRQDKFQYLQRATVLVKDLTQKPTLMIPPLTEGLQSTLTCTAPGLCSGSAPEITWMWRGGGGENDSHITGNITDFKTETLTDVEQRHSSTLSFTPSAKHHGTSITCKVGFTGGTTAEETVTLNVTYVKEVEITGNTSVREGELLQLTCSVESFPPSLVTWTKMSTKDIKSGSKPDVQNDTLANPENTTEIYLLSGNGQVTFSITKVTAKDSGQYICTANHSNITQMEKVDIEVIYMKTPVITGNTNLTKSQTLNLTCSFERFPPSHITWSLPGSNTFLLNGTGSATLVIPNVRVDNFGRYICTAKHLDMTVTLFTDVTLFPSIFENSGCEFQSGLLTCVCISEGFPLPTIRWPLLRSRTEYSVMTSVTNHTVTSTITLNVDDYSNTLAECVSSNENGEAKENLTIEMTMPAKKDGSRVLKMFSRLEVIVAFLIGALLSAVFCFLATKCHRKRQNSSGNLDKTLEMVTSQEDPLVINVHTAIIFRS</sequence>
<keyword evidence="5 9" id="KW-1133">Transmembrane helix</keyword>
<evidence type="ECO:0000256" key="6">
    <source>
        <dbReference type="ARBA" id="ARBA00023136"/>
    </source>
</evidence>
<dbReference type="Pfam" id="PF13927">
    <property type="entry name" value="Ig_3"/>
    <property type="match status" value="2"/>
</dbReference>
<feature type="domain" description="Ig-like" evidence="11">
    <location>
        <begin position="263"/>
        <end position="370"/>
    </location>
</feature>
<organism evidence="12 13">
    <name type="scientific">Labrus bergylta</name>
    <name type="common">ballan wrasse</name>
    <dbReference type="NCBI Taxonomy" id="56723"/>
    <lineage>
        <taxon>Eukaryota</taxon>
        <taxon>Metazoa</taxon>
        <taxon>Chordata</taxon>
        <taxon>Craniata</taxon>
        <taxon>Vertebrata</taxon>
        <taxon>Euteleostomi</taxon>
        <taxon>Actinopterygii</taxon>
        <taxon>Neopterygii</taxon>
        <taxon>Teleostei</taxon>
        <taxon>Neoteleostei</taxon>
        <taxon>Acanthomorphata</taxon>
        <taxon>Eupercaria</taxon>
        <taxon>Labriformes</taxon>
        <taxon>Labridae</taxon>
        <taxon>Labrus</taxon>
    </lineage>
</organism>
<dbReference type="AlphaFoldDB" id="A0A3Q3EB67"/>
<dbReference type="SMART" id="SM00408">
    <property type="entry name" value="IGc2"/>
    <property type="match status" value="2"/>
</dbReference>
<dbReference type="Pfam" id="PF08205">
    <property type="entry name" value="C2-set_2"/>
    <property type="match status" value="1"/>
</dbReference>